<organism evidence="2 3">
    <name type="scientific">Roseibium aggregatum</name>
    <dbReference type="NCBI Taxonomy" id="187304"/>
    <lineage>
        <taxon>Bacteria</taxon>
        <taxon>Pseudomonadati</taxon>
        <taxon>Pseudomonadota</taxon>
        <taxon>Alphaproteobacteria</taxon>
        <taxon>Hyphomicrobiales</taxon>
        <taxon>Stappiaceae</taxon>
        <taxon>Roseibium</taxon>
    </lineage>
</organism>
<protein>
    <submittedName>
        <fullName evidence="2">Uncharacterized protein</fullName>
    </submittedName>
</protein>
<evidence type="ECO:0000256" key="1">
    <source>
        <dbReference type="SAM" id="MobiDB-lite"/>
    </source>
</evidence>
<dbReference type="AlphaFoldDB" id="A0A939EFC3"/>
<gene>
    <name evidence="2" type="ORF">JF539_15190</name>
</gene>
<comment type="caution">
    <text evidence="2">The sequence shown here is derived from an EMBL/GenBank/DDBJ whole genome shotgun (WGS) entry which is preliminary data.</text>
</comment>
<proteinExistence type="predicted"/>
<name>A0A939EFC3_9HYPH</name>
<evidence type="ECO:0000313" key="2">
    <source>
        <dbReference type="EMBL" id="MBN9671691.1"/>
    </source>
</evidence>
<reference evidence="2" key="1">
    <citation type="submission" date="2020-12" db="EMBL/GenBank/DDBJ databases">
        <title>Oil enriched cultivation method for isolating marine PHA-producing bacteria.</title>
        <authorList>
            <person name="Zheng W."/>
            <person name="Yu S."/>
            <person name="Huang Y."/>
        </authorList>
    </citation>
    <scope>NUCLEOTIDE SEQUENCE</scope>
    <source>
        <strain evidence="2">SY-2-12</strain>
    </source>
</reference>
<dbReference type="Proteomes" id="UP000664096">
    <property type="component" value="Unassembled WGS sequence"/>
</dbReference>
<dbReference type="RefSeq" id="WP_207141503.1">
    <property type="nucleotide sequence ID" value="NZ_JAEKJZ010000002.1"/>
</dbReference>
<feature type="region of interest" description="Disordered" evidence="1">
    <location>
        <begin position="391"/>
        <end position="411"/>
    </location>
</feature>
<dbReference type="EMBL" id="JAEKJZ010000002">
    <property type="protein sequence ID" value="MBN9671691.1"/>
    <property type="molecule type" value="Genomic_DNA"/>
</dbReference>
<accession>A0A939EFC3</accession>
<sequence length="411" mass="42265">MTIAALTGGRAQIAGDGVTDRVDLDFQFVDEEDLLVIHTDTSGTDTEWTYQQAPGNWSFTGGAYETGTVFFTASDLAAGERLTVTLVSTYEQPFTLEGGEIDPEIIERSMDRTALSVQAIAGQVSRSLSVSPSLEGTLPDLEVPDLPDGYGFVRQGNALVPALIDSAAISEAVSDAQVAQSAAETAATNAGDHASVASNAAGAVSAAATGASEAQAAAEAAKSGAEAAKDDAEAAATSAGTAAADAIAAYSAALAQVEANLDNLMSKVSSIAVIQYRLAAGQSGGTNTTNAWTPYPLNHIAHDPEGIVDLVSNEFTSLIDRVCDISVLFFRTNYSTVRLYNVTDGVEIGTCFSGLATNGNSGSLTVMGSYPVVSGKTYRIEYFTSAVYSGQGLGPSSSSGSPEVYGQVILR</sequence>
<evidence type="ECO:0000313" key="3">
    <source>
        <dbReference type="Proteomes" id="UP000664096"/>
    </source>
</evidence>